<keyword evidence="2" id="KW-1185">Reference proteome</keyword>
<dbReference type="AlphaFoldDB" id="A0AAJ0ETZ9"/>
<accession>A0AAJ0ETZ9</accession>
<dbReference type="GeneID" id="85464421"/>
<evidence type="ECO:0000313" key="2">
    <source>
        <dbReference type="Proteomes" id="UP001224890"/>
    </source>
</evidence>
<organism evidence="1 2">
    <name type="scientific">Colletotrichum godetiae</name>
    <dbReference type="NCBI Taxonomy" id="1209918"/>
    <lineage>
        <taxon>Eukaryota</taxon>
        <taxon>Fungi</taxon>
        <taxon>Dikarya</taxon>
        <taxon>Ascomycota</taxon>
        <taxon>Pezizomycotina</taxon>
        <taxon>Sordariomycetes</taxon>
        <taxon>Hypocreomycetidae</taxon>
        <taxon>Glomerellales</taxon>
        <taxon>Glomerellaceae</taxon>
        <taxon>Colletotrichum</taxon>
        <taxon>Colletotrichum acutatum species complex</taxon>
    </lineage>
</organism>
<dbReference type="Proteomes" id="UP001224890">
    <property type="component" value="Unassembled WGS sequence"/>
</dbReference>
<reference evidence="1" key="1">
    <citation type="submission" date="2021-06" db="EMBL/GenBank/DDBJ databases">
        <title>Comparative genomics, transcriptomics and evolutionary studies reveal genomic signatures of adaptation to plant cell wall in hemibiotrophic fungi.</title>
        <authorList>
            <consortium name="DOE Joint Genome Institute"/>
            <person name="Baroncelli R."/>
            <person name="Diaz J.F."/>
            <person name="Benocci T."/>
            <person name="Peng M."/>
            <person name="Battaglia E."/>
            <person name="Haridas S."/>
            <person name="Andreopoulos W."/>
            <person name="Labutti K."/>
            <person name="Pangilinan J."/>
            <person name="Floch G.L."/>
            <person name="Makela M.R."/>
            <person name="Henrissat B."/>
            <person name="Grigoriev I.V."/>
            <person name="Crouch J.A."/>
            <person name="De Vries R.P."/>
            <person name="Sukno S.A."/>
            <person name="Thon M.R."/>
        </authorList>
    </citation>
    <scope>NUCLEOTIDE SEQUENCE</scope>
    <source>
        <strain evidence="1">CBS 193.32</strain>
    </source>
</reference>
<gene>
    <name evidence="1" type="ORF">BDP55DRAFT_732047</name>
</gene>
<protein>
    <submittedName>
        <fullName evidence="1">Uncharacterized protein</fullName>
    </submittedName>
</protein>
<dbReference type="EMBL" id="JAHMHR010000044">
    <property type="protein sequence ID" value="KAK1671754.1"/>
    <property type="molecule type" value="Genomic_DNA"/>
</dbReference>
<evidence type="ECO:0000313" key="1">
    <source>
        <dbReference type="EMBL" id="KAK1671754.1"/>
    </source>
</evidence>
<name>A0AAJ0ETZ9_9PEZI</name>
<proteinExistence type="predicted"/>
<comment type="caution">
    <text evidence="1">The sequence shown here is derived from an EMBL/GenBank/DDBJ whole genome shotgun (WGS) entry which is preliminary data.</text>
</comment>
<sequence>MPRPNRKAAILGLDWGSSAIRASILPRDTLMVHTIWNSRSTPAHDEHYQKGAFNSALYLDGVGKPYTGEALDEDRDPVPSKPFFSRSPETGIDTVDASLNGLEADMKWALVNRGMEQIVETVFTEIEKVCRGQSLELRGRLFYIDEIGLSYPAHWRLEERTRYEQLLRRVMPAVSTLISESIKPDVAINFHVESLASAHMLFWSRQMIIDIIPPPLTSMLLVFLDFGGYTMLSFP</sequence>
<dbReference type="RefSeq" id="XP_060425757.1">
    <property type="nucleotide sequence ID" value="XM_060579895.1"/>
</dbReference>